<evidence type="ECO:0000313" key="2">
    <source>
        <dbReference type="EMBL" id="KAJ5450351.1"/>
    </source>
</evidence>
<dbReference type="RefSeq" id="XP_056765886.1">
    <property type="nucleotide sequence ID" value="XM_056910182.1"/>
</dbReference>
<dbReference type="SUPFAM" id="SSF53254">
    <property type="entry name" value="Phosphoglycerate mutase-like"/>
    <property type="match status" value="1"/>
</dbReference>
<gene>
    <name evidence="2" type="ORF">N7458_006800</name>
</gene>
<keyword evidence="3" id="KW-1185">Reference proteome</keyword>
<dbReference type="InterPro" id="IPR029033">
    <property type="entry name" value="His_PPase_superfam"/>
</dbReference>
<protein>
    <recommendedName>
        <fullName evidence="4">Phosphoglycerate mutase family protein</fullName>
    </recommendedName>
</protein>
<dbReference type="Gene3D" id="3.40.50.1240">
    <property type="entry name" value="Phosphoglycerate mutase-like"/>
    <property type="match status" value="1"/>
</dbReference>
<evidence type="ECO:0008006" key="4">
    <source>
        <dbReference type="Google" id="ProtNLM"/>
    </source>
</evidence>
<dbReference type="AlphaFoldDB" id="A0AAD6C6S9"/>
<dbReference type="EMBL" id="JAPVEA010000006">
    <property type="protein sequence ID" value="KAJ5450351.1"/>
    <property type="molecule type" value="Genomic_DNA"/>
</dbReference>
<evidence type="ECO:0000313" key="3">
    <source>
        <dbReference type="Proteomes" id="UP001213681"/>
    </source>
</evidence>
<sequence length="348" mass="38126">MPLDTIYLTRHGHRLNWTIDVRTGTYKSQFPTPTGNPADPALTSHGVRQSHELAVHIAGPDFHPKPFRVYSSPFYRCLQTIQPSIEALKKEHQESKYTDSNAALPGQIDPAADLDVRIENGLGEWFGPTTFFDHPSHPTPRTMHALFPSIVPSSPETKYTPLLHPSTRGETIAQLHNRVATALEGIIADVDAEITALEATLPAEQRTSKSILICAHAAPLIAMGRVLTGQMPEDSSEEDFYVFTAGMSTFKRRETRNQDESRSRDLLAEGTRFVRSRGVPAWEGGHGVGGGWDCVKNGDCTFLSDGAERGWHFNGEESFDTGPMAPVSEQPTVLGSVNSEGSRSGPKL</sequence>
<feature type="compositionally biased region" description="Polar residues" evidence="1">
    <location>
        <begin position="329"/>
        <end position="342"/>
    </location>
</feature>
<dbReference type="InterPro" id="IPR013078">
    <property type="entry name" value="His_Pase_superF_clade-1"/>
</dbReference>
<dbReference type="InterPro" id="IPR051710">
    <property type="entry name" value="Phosphatase_SH3-domain"/>
</dbReference>
<proteinExistence type="predicted"/>
<dbReference type="Proteomes" id="UP001213681">
    <property type="component" value="Unassembled WGS sequence"/>
</dbReference>
<feature type="region of interest" description="Disordered" evidence="1">
    <location>
        <begin position="313"/>
        <end position="348"/>
    </location>
</feature>
<dbReference type="GeneID" id="81600425"/>
<organism evidence="2 3">
    <name type="scientific">Penicillium daleae</name>
    <dbReference type="NCBI Taxonomy" id="63821"/>
    <lineage>
        <taxon>Eukaryota</taxon>
        <taxon>Fungi</taxon>
        <taxon>Dikarya</taxon>
        <taxon>Ascomycota</taxon>
        <taxon>Pezizomycotina</taxon>
        <taxon>Eurotiomycetes</taxon>
        <taxon>Eurotiomycetidae</taxon>
        <taxon>Eurotiales</taxon>
        <taxon>Aspergillaceae</taxon>
        <taxon>Penicillium</taxon>
    </lineage>
</organism>
<dbReference type="PANTHER" id="PTHR16469:SF51">
    <property type="entry name" value="TRANSCRIPTION FACTOR TAU 55 KDA SUBUNIT"/>
    <property type="match status" value="1"/>
</dbReference>
<dbReference type="SMART" id="SM00855">
    <property type="entry name" value="PGAM"/>
    <property type="match status" value="1"/>
</dbReference>
<comment type="caution">
    <text evidence="2">The sequence shown here is derived from an EMBL/GenBank/DDBJ whole genome shotgun (WGS) entry which is preliminary data.</text>
</comment>
<dbReference type="CDD" id="cd07067">
    <property type="entry name" value="HP_PGM_like"/>
    <property type="match status" value="1"/>
</dbReference>
<accession>A0AAD6C6S9</accession>
<reference evidence="2" key="2">
    <citation type="journal article" date="2023" name="IMA Fungus">
        <title>Comparative genomic study of the Penicillium genus elucidates a diverse pangenome and 15 lateral gene transfer events.</title>
        <authorList>
            <person name="Petersen C."/>
            <person name="Sorensen T."/>
            <person name="Nielsen M.R."/>
            <person name="Sondergaard T.E."/>
            <person name="Sorensen J.L."/>
            <person name="Fitzpatrick D.A."/>
            <person name="Frisvad J.C."/>
            <person name="Nielsen K.L."/>
        </authorList>
    </citation>
    <scope>NUCLEOTIDE SEQUENCE</scope>
    <source>
        <strain evidence="2">IBT 16125</strain>
    </source>
</reference>
<name>A0AAD6C6S9_9EURO</name>
<dbReference type="PANTHER" id="PTHR16469">
    <property type="entry name" value="UBIQUITIN-ASSOCIATED AND SH3 DOMAIN-CONTAINING BA-RELATED"/>
    <property type="match status" value="1"/>
</dbReference>
<dbReference type="FunFam" id="3.40.50.1240:FF:000074">
    <property type="entry name" value="Phosphoglycerate mutase family protein"/>
    <property type="match status" value="1"/>
</dbReference>
<dbReference type="Pfam" id="PF00300">
    <property type="entry name" value="His_Phos_1"/>
    <property type="match status" value="1"/>
</dbReference>
<evidence type="ECO:0000256" key="1">
    <source>
        <dbReference type="SAM" id="MobiDB-lite"/>
    </source>
</evidence>
<reference evidence="2" key="1">
    <citation type="submission" date="2022-12" db="EMBL/GenBank/DDBJ databases">
        <authorList>
            <person name="Petersen C."/>
        </authorList>
    </citation>
    <scope>NUCLEOTIDE SEQUENCE</scope>
    <source>
        <strain evidence="2">IBT 16125</strain>
    </source>
</reference>